<dbReference type="Proteomes" id="UP001341840">
    <property type="component" value="Unassembled WGS sequence"/>
</dbReference>
<reference evidence="1 2" key="1">
    <citation type="journal article" date="2023" name="Plants (Basel)">
        <title>Bridging the Gap: Combining Genomics and Transcriptomics Approaches to Understand Stylosanthes scabra, an Orphan Legume from the Brazilian Caatinga.</title>
        <authorList>
            <person name="Ferreira-Neto J.R.C."/>
            <person name="da Silva M.D."/>
            <person name="Binneck E."/>
            <person name="de Melo N.F."/>
            <person name="da Silva R.H."/>
            <person name="de Melo A.L.T.M."/>
            <person name="Pandolfi V."/>
            <person name="Bustamante F.O."/>
            <person name="Brasileiro-Vidal A.C."/>
            <person name="Benko-Iseppon A.M."/>
        </authorList>
    </citation>
    <scope>NUCLEOTIDE SEQUENCE [LARGE SCALE GENOMIC DNA]</scope>
    <source>
        <tissue evidence="1">Leaves</tissue>
    </source>
</reference>
<dbReference type="EMBL" id="JASCZI010030775">
    <property type="protein sequence ID" value="MED6124756.1"/>
    <property type="molecule type" value="Genomic_DNA"/>
</dbReference>
<comment type="caution">
    <text evidence="1">The sequence shown here is derived from an EMBL/GenBank/DDBJ whole genome shotgun (WGS) entry which is preliminary data.</text>
</comment>
<accession>A0ABU6RLT5</accession>
<protein>
    <submittedName>
        <fullName evidence="1">Uncharacterized protein</fullName>
    </submittedName>
</protein>
<gene>
    <name evidence="1" type="ORF">PIB30_061883</name>
</gene>
<name>A0ABU6RLT5_9FABA</name>
<sequence length="92" mass="10543">MLRSNADPDLLVFDPEIERSLRHIRQVRRRIHFENTQYFQREEISSGSDFAYSSALETDIELPFSDTGTCEMGDLSKVILKQMGGASMTLEN</sequence>
<evidence type="ECO:0000313" key="2">
    <source>
        <dbReference type="Proteomes" id="UP001341840"/>
    </source>
</evidence>
<proteinExistence type="predicted"/>
<keyword evidence="2" id="KW-1185">Reference proteome</keyword>
<evidence type="ECO:0000313" key="1">
    <source>
        <dbReference type="EMBL" id="MED6124756.1"/>
    </source>
</evidence>
<organism evidence="1 2">
    <name type="scientific">Stylosanthes scabra</name>
    <dbReference type="NCBI Taxonomy" id="79078"/>
    <lineage>
        <taxon>Eukaryota</taxon>
        <taxon>Viridiplantae</taxon>
        <taxon>Streptophyta</taxon>
        <taxon>Embryophyta</taxon>
        <taxon>Tracheophyta</taxon>
        <taxon>Spermatophyta</taxon>
        <taxon>Magnoliopsida</taxon>
        <taxon>eudicotyledons</taxon>
        <taxon>Gunneridae</taxon>
        <taxon>Pentapetalae</taxon>
        <taxon>rosids</taxon>
        <taxon>fabids</taxon>
        <taxon>Fabales</taxon>
        <taxon>Fabaceae</taxon>
        <taxon>Papilionoideae</taxon>
        <taxon>50 kb inversion clade</taxon>
        <taxon>dalbergioids sensu lato</taxon>
        <taxon>Dalbergieae</taxon>
        <taxon>Pterocarpus clade</taxon>
        <taxon>Stylosanthes</taxon>
    </lineage>
</organism>
<feature type="non-terminal residue" evidence="1">
    <location>
        <position position="92"/>
    </location>
</feature>